<proteinExistence type="predicted"/>
<reference evidence="1" key="1">
    <citation type="journal article" date="2015" name="Nature">
        <title>Complex archaea that bridge the gap between prokaryotes and eukaryotes.</title>
        <authorList>
            <person name="Spang A."/>
            <person name="Saw J.H."/>
            <person name="Jorgensen S.L."/>
            <person name="Zaremba-Niedzwiedzka K."/>
            <person name="Martijn J."/>
            <person name="Lind A.E."/>
            <person name="van Eijk R."/>
            <person name="Schleper C."/>
            <person name="Guy L."/>
            <person name="Ettema T.J."/>
        </authorList>
    </citation>
    <scope>NUCLEOTIDE SEQUENCE</scope>
</reference>
<gene>
    <name evidence="1" type="ORF">LCGC14_2519520</name>
</gene>
<comment type="caution">
    <text evidence="1">The sequence shown here is derived from an EMBL/GenBank/DDBJ whole genome shotgun (WGS) entry which is preliminary data.</text>
</comment>
<accession>A0A0F9D8D1</accession>
<protein>
    <submittedName>
        <fullName evidence="1">Uncharacterized protein</fullName>
    </submittedName>
</protein>
<feature type="non-terminal residue" evidence="1">
    <location>
        <position position="1"/>
    </location>
</feature>
<sequence>LEGKTQIALRTIQTGQGGGRQFGDYLLAGMLSALEIARYPVMGGMGQL</sequence>
<name>A0A0F9D8D1_9ZZZZ</name>
<dbReference type="EMBL" id="LAZR01040611">
    <property type="protein sequence ID" value="KKL14061.1"/>
    <property type="molecule type" value="Genomic_DNA"/>
</dbReference>
<organism evidence="1">
    <name type="scientific">marine sediment metagenome</name>
    <dbReference type="NCBI Taxonomy" id="412755"/>
    <lineage>
        <taxon>unclassified sequences</taxon>
        <taxon>metagenomes</taxon>
        <taxon>ecological metagenomes</taxon>
    </lineage>
</organism>
<evidence type="ECO:0000313" key="1">
    <source>
        <dbReference type="EMBL" id="KKL14061.1"/>
    </source>
</evidence>
<dbReference type="AlphaFoldDB" id="A0A0F9D8D1"/>